<protein>
    <submittedName>
        <fullName evidence="1">Uncharacterized protein</fullName>
    </submittedName>
</protein>
<sequence>MSKRVLLVVLGAVVVLGLAAAGGAWWVSRPDTSPAPATKEALAAVAVDVLGISPSSYEPNPGYDVPEPLGVEVNWHPGGSSDAHYLHLRVGPAQPAPARCTPYYSCAEWTVGDGTMYLRWQEEQPEEDPGILVLTYAIHGEDRTVVYAGQQIRRDPREQDDLPVTIDDLERLVTDDRFSATTTQEMVETDLPKWPDDEAAAAEAVPTTPGVLAQWMREDGATQPRSAGPIGTEKSGDRAVGVELRSSDHTTSLVVVAADAARVPTCGPGWHCRTRRGVTTGWRQGVAIMLRESRDSVVLGTVRSNTIVGGLPEPSWEFGRAGRDFESLVRGFASYGLTTTRGYAEGVRPVRGLVE</sequence>
<reference evidence="2" key="1">
    <citation type="journal article" date="2019" name="Int. J. Syst. Evol. Microbiol.">
        <title>The Global Catalogue of Microorganisms (GCM) 10K type strain sequencing project: providing services to taxonomists for standard genome sequencing and annotation.</title>
        <authorList>
            <consortium name="The Broad Institute Genomics Platform"/>
            <consortium name="The Broad Institute Genome Sequencing Center for Infectious Disease"/>
            <person name="Wu L."/>
            <person name="Ma J."/>
        </authorList>
    </citation>
    <scope>NUCLEOTIDE SEQUENCE [LARGE SCALE GENOMIC DNA]</scope>
    <source>
        <strain evidence="2">JCM 16953</strain>
    </source>
</reference>
<name>A0ABP7HZE8_9ACTN</name>
<evidence type="ECO:0000313" key="2">
    <source>
        <dbReference type="Proteomes" id="UP001501821"/>
    </source>
</evidence>
<evidence type="ECO:0000313" key="1">
    <source>
        <dbReference type="EMBL" id="GAA3807421.1"/>
    </source>
</evidence>
<organism evidence="1 2">
    <name type="scientific">Nocardioides panacisoli</name>
    <dbReference type="NCBI Taxonomy" id="627624"/>
    <lineage>
        <taxon>Bacteria</taxon>
        <taxon>Bacillati</taxon>
        <taxon>Actinomycetota</taxon>
        <taxon>Actinomycetes</taxon>
        <taxon>Propionibacteriales</taxon>
        <taxon>Nocardioidaceae</taxon>
        <taxon>Nocardioides</taxon>
    </lineage>
</organism>
<dbReference type="Proteomes" id="UP001501821">
    <property type="component" value="Unassembled WGS sequence"/>
</dbReference>
<accession>A0ABP7HZE8</accession>
<dbReference type="RefSeq" id="WP_344772534.1">
    <property type="nucleotide sequence ID" value="NZ_BAABAH010000002.1"/>
</dbReference>
<dbReference type="EMBL" id="BAABAH010000002">
    <property type="protein sequence ID" value="GAA3807421.1"/>
    <property type="molecule type" value="Genomic_DNA"/>
</dbReference>
<proteinExistence type="predicted"/>
<keyword evidence="2" id="KW-1185">Reference proteome</keyword>
<comment type="caution">
    <text evidence="1">The sequence shown here is derived from an EMBL/GenBank/DDBJ whole genome shotgun (WGS) entry which is preliminary data.</text>
</comment>
<gene>
    <name evidence="1" type="ORF">GCM10022242_08030</name>
</gene>